<dbReference type="InterPro" id="IPR013783">
    <property type="entry name" value="Ig-like_fold"/>
</dbReference>
<dbReference type="Pfam" id="PF17803">
    <property type="entry name" value="Cadherin_4"/>
    <property type="match status" value="1"/>
</dbReference>
<dbReference type="InterPro" id="IPR040853">
    <property type="entry name" value="RapA2_cadherin-like"/>
</dbReference>
<dbReference type="InterPro" id="IPR013517">
    <property type="entry name" value="FG-GAP"/>
</dbReference>
<proteinExistence type="predicted"/>
<dbReference type="SUPFAM" id="SSF69318">
    <property type="entry name" value="Integrin alpha N-terminal domain"/>
    <property type="match status" value="1"/>
</dbReference>
<reference evidence="3 4" key="1">
    <citation type="submission" date="2018-03" db="EMBL/GenBank/DDBJ databases">
        <title>The ancient ancestry and fast evolution of plastids.</title>
        <authorList>
            <person name="Moore K.R."/>
            <person name="Magnabosco C."/>
            <person name="Momper L."/>
            <person name="Gold D.A."/>
            <person name="Bosak T."/>
            <person name="Fournier G.P."/>
        </authorList>
    </citation>
    <scope>NUCLEOTIDE SEQUENCE [LARGE SCALE GENOMIC DNA]</scope>
    <source>
        <strain evidence="3 4">CCALA 016</strain>
    </source>
</reference>
<dbReference type="Pfam" id="PF17963">
    <property type="entry name" value="Big_9"/>
    <property type="match status" value="1"/>
</dbReference>
<dbReference type="PANTHER" id="PTHR44103">
    <property type="entry name" value="PROPROTEIN CONVERTASE P"/>
    <property type="match status" value="1"/>
</dbReference>
<name>A0A2T1LWR6_9CHRO</name>
<keyword evidence="4" id="KW-1185">Reference proteome</keyword>
<dbReference type="Pfam" id="PF01839">
    <property type="entry name" value="FG-GAP"/>
    <property type="match status" value="1"/>
</dbReference>
<dbReference type="RefSeq" id="WP_106457461.1">
    <property type="nucleotide sequence ID" value="NZ_PXOH01000014.1"/>
</dbReference>
<keyword evidence="1" id="KW-0732">Signal</keyword>
<dbReference type="InterPro" id="IPR028994">
    <property type="entry name" value="Integrin_alpha_N"/>
</dbReference>
<evidence type="ECO:0000313" key="3">
    <source>
        <dbReference type="EMBL" id="PSF36276.1"/>
    </source>
</evidence>
<dbReference type="PRINTS" id="PR00313">
    <property type="entry name" value="CABNDNGRPT"/>
</dbReference>
<dbReference type="InterPro" id="IPR018511">
    <property type="entry name" value="Hemolysin-typ_Ca-bd_CS"/>
</dbReference>
<dbReference type="OrthoDB" id="9768561at2"/>
<dbReference type="Gene3D" id="2.60.40.10">
    <property type="entry name" value="Immunoglobulins"/>
    <property type="match status" value="1"/>
</dbReference>
<dbReference type="InterPro" id="IPR001343">
    <property type="entry name" value="Hemolysn_Ca-bd"/>
</dbReference>
<feature type="domain" description="RapA2 cadherin-like" evidence="2">
    <location>
        <begin position="489"/>
        <end position="554"/>
    </location>
</feature>
<organism evidence="3 4">
    <name type="scientific">Aphanothece hegewaldii CCALA 016</name>
    <dbReference type="NCBI Taxonomy" id="2107694"/>
    <lineage>
        <taxon>Bacteria</taxon>
        <taxon>Bacillati</taxon>
        <taxon>Cyanobacteriota</taxon>
        <taxon>Cyanophyceae</taxon>
        <taxon>Oscillatoriophycideae</taxon>
        <taxon>Chroococcales</taxon>
        <taxon>Aphanothecaceae</taxon>
        <taxon>Aphanothece</taxon>
    </lineage>
</organism>
<evidence type="ECO:0000256" key="1">
    <source>
        <dbReference type="ARBA" id="ARBA00022729"/>
    </source>
</evidence>
<comment type="caution">
    <text evidence="3">The sequence shown here is derived from an EMBL/GenBank/DDBJ whole genome shotgun (WGS) entry which is preliminary data.</text>
</comment>
<evidence type="ECO:0000313" key="4">
    <source>
        <dbReference type="Proteomes" id="UP000239001"/>
    </source>
</evidence>
<dbReference type="Gene3D" id="2.150.10.10">
    <property type="entry name" value="Serralysin-like metalloprotease, C-terminal"/>
    <property type="match status" value="2"/>
</dbReference>
<dbReference type="PANTHER" id="PTHR44103:SF1">
    <property type="entry name" value="PROPROTEIN CONVERTASE P"/>
    <property type="match status" value="1"/>
</dbReference>
<dbReference type="Pfam" id="PF00353">
    <property type="entry name" value="HemolysinCabind"/>
    <property type="match status" value="3"/>
</dbReference>
<accession>A0A2T1LWR6</accession>
<sequence>MLYVQLIGTANPFNGIDVGAFSTPTLADIDSDGDLDLVVGEVYGKLKYYQNTGTATNPVYTEQTGTLNPFNKIDVGFSSKPTFADIDSDGDLDAVVGEVYGKLKYYQNTGTVTNPVYTAQTGTLNPFNGIDVGGASKPALADIDSDGDLDAVIGVNDGTLYYYQNTGTVTNPVYTLQTGTLNPFNGIDVGSWSTPTLADIDSDGDFDAVIGELYGKLKYYQNTGTVTNPVYTLQTGTLNPFNGIDVGSYSTLTLADLDSDGDQDLVVGASNGILKYYINNQTPVAVNDSSTTDEDTAITTLNVLLNDSDPDAQDTLSISQVNGTAITLGSSITLSDGALLTLNADNTFTFDPNAQYNFLKLGEVSTPSFTYTISDSKGETATTTVTITINGVNDIATITGINSASVSEDDSDPDLTATGFLTVSDPDTEESFFSTTVTDVGVNLGSLSITDLGAFTYTVANSAVKYLGAGVTKTEIFNIYSIDGSATQNITITINGINTAPIATDDSATIYVNTPVVIPVSSLLSNDTDANGDILSITSISNITGGTATLSDNDTPSDPSDDFITYNPTSIGNFSLDYTLDDGQAGTDIGTLNLIVSGFLIGTKYPDTLSGSDGDDLIRGLTSNDLVSGLGGNDTLYGNDGDDTLDGNDGDDLLEASNGDDLLFGSNGNDTIYGGNGLDTIYGGDGDDLLYGRSGNNVLIGGAGNDIIYSGSQVNQIVYQQISDRGTATTGDKINQFDYTQNKLILTELFDNIGYSEIDPVTDGYLRLFQSGNSTLLQIDTDGGANSFVRMATLYNVTATNLVVGINVII</sequence>
<dbReference type="SUPFAM" id="SSF51120">
    <property type="entry name" value="beta-Roll"/>
    <property type="match status" value="1"/>
</dbReference>
<protein>
    <recommendedName>
        <fullName evidence="2">RapA2 cadherin-like domain-containing protein</fullName>
    </recommendedName>
</protein>
<dbReference type="InterPro" id="IPR010221">
    <property type="entry name" value="VCBS_dom"/>
</dbReference>
<dbReference type="EMBL" id="PXOH01000014">
    <property type="protein sequence ID" value="PSF36276.1"/>
    <property type="molecule type" value="Genomic_DNA"/>
</dbReference>
<evidence type="ECO:0000259" key="2">
    <source>
        <dbReference type="Pfam" id="PF17803"/>
    </source>
</evidence>
<dbReference type="AlphaFoldDB" id="A0A2T1LWR6"/>
<reference evidence="3 4" key="2">
    <citation type="submission" date="2018-03" db="EMBL/GenBank/DDBJ databases">
        <authorList>
            <person name="Keele B.F."/>
        </authorList>
    </citation>
    <scope>NUCLEOTIDE SEQUENCE [LARGE SCALE GENOMIC DNA]</scope>
    <source>
        <strain evidence="3 4">CCALA 016</strain>
    </source>
</reference>
<dbReference type="Pfam" id="PF13517">
    <property type="entry name" value="FG-GAP_3"/>
    <property type="match status" value="1"/>
</dbReference>
<gene>
    <name evidence="3" type="ORF">C7H19_13805</name>
</gene>
<dbReference type="InterPro" id="IPR011049">
    <property type="entry name" value="Serralysin-like_metalloprot_C"/>
</dbReference>
<dbReference type="Gene3D" id="2.130.10.130">
    <property type="entry name" value="Integrin alpha, N-terminal"/>
    <property type="match status" value="1"/>
</dbReference>
<dbReference type="NCBIfam" id="TIGR01965">
    <property type="entry name" value="VCBS_repeat"/>
    <property type="match status" value="2"/>
</dbReference>
<dbReference type="GO" id="GO:0005509">
    <property type="term" value="F:calcium ion binding"/>
    <property type="evidence" value="ECO:0007669"/>
    <property type="project" value="InterPro"/>
</dbReference>
<dbReference type="PROSITE" id="PS00330">
    <property type="entry name" value="HEMOLYSIN_CALCIUM"/>
    <property type="match status" value="2"/>
</dbReference>
<dbReference type="Proteomes" id="UP000239001">
    <property type="component" value="Unassembled WGS sequence"/>
</dbReference>